<dbReference type="InterPro" id="IPR043504">
    <property type="entry name" value="Peptidase_S1_PA_chymotrypsin"/>
</dbReference>
<feature type="region of interest" description="Disordered" evidence="1">
    <location>
        <begin position="333"/>
        <end position="352"/>
    </location>
</feature>
<dbReference type="Gene3D" id="2.40.10.10">
    <property type="entry name" value="Trypsin-like serine proteases"/>
    <property type="match status" value="2"/>
</dbReference>
<feature type="domain" description="vWA-MoxR associated protein C-terminal" evidence="3">
    <location>
        <begin position="383"/>
        <end position="638"/>
    </location>
</feature>
<evidence type="ECO:0000259" key="2">
    <source>
        <dbReference type="Pfam" id="PF19916"/>
    </source>
</evidence>
<dbReference type="Pfam" id="PF13365">
    <property type="entry name" value="Trypsin_2"/>
    <property type="match status" value="1"/>
</dbReference>
<organism evidence="4 5">
    <name type="scientific">Lipingzhangella rawalii</name>
    <dbReference type="NCBI Taxonomy" id="2055835"/>
    <lineage>
        <taxon>Bacteria</taxon>
        <taxon>Bacillati</taxon>
        <taxon>Actinomycetota</taxon>
        <taxon>Actinomycetes</taxon>
        <taxon>Streptosporangiales</taxon>
        <taxon>Nocardiopsidaceae</taxon>
        <taxon>Lipingzhangella</taxon>
    </lineage>
</organism>
<evidence type="ECO:0000259" key="3">
    <source>
        <dbReference type="Pfam" id="PF20028"/>
    </source>
</evidence>
<dbReference type="Proteomes" id="UP001250214">
    <property type="component" value="Unassembled WGS sequence"/>
</dbReference>
<dbReference type="Pfam" id="PF20028">
    <property type="entry name" value="VMAP-C"/>
    <property type="match status" value="1"/>
</dbReference>
<gene>
    <name evidence="4" type="ORF">RIF23_03555</name>
</gene>
<dbReference type="RefSeq" id="WP_310910844.1">
    <property type="nucleotide sequence ID" value="NZ_JAVLVT010000001.1"/>
</dbReference>
<dbReference type="SUPFAM" id="SSF50494">
    <property type="entry name" value="Trypsin-like serine proteases"/>
    <property type="match status" value="1"/>
</dbReference>
<accession>A0ABU2H238</accession>
<reference evidence="5" key="1">
    <citation type="submission" date="2023-07" db="EMBL/GenBank/DDBJ databases">
        <title>Novel species in the genus Lipingzhangella isolated from Sambhar Salt Lake.</title>
        <authorList>
            <person name="Jiya N."/>
            <person name="Kajale S."/>
            <person name="Sharma A."/>
        </authorList>
    </citation>
    <scope>NUCLEOTIDE SEQUENCE [LARGE SCALE GENOMIC DNA]</scope>
    <source>
        <strain evidence="5">LS1_29</strain>
    </source>
</reference>
<evidence type="ECO:0000256" key="1">
    <source>
        <dbReference type="SAM" id="MobiDB-lite"/>
    </source>
</evidence>
<dbReference type="InterPro" id="IPR045555">
    <property type="entry name" value="VMAP-M0"/>
</dbReference>
<proteinExistence type="predicted"/>
<evidence type="ECO:0000313" key="5">
    <source>
        <dbReference type="Proteomes" id="UP001250214"/>
    </source>
</evidence>
<dbReference type="Pfam" id="PF19916">
    <property type="entry name" value="VMAP-M0"/>
    <property type="match status" value="1"/>
</dbReference>
<dbReference type="InterPro" id="IPR009003">
    <property type="entry name" value="Peptidase_S1_PA"/>
</dbReference>
<sequence length="661" mass="73045">MDLPALSPESSWEVRIRPADPAGPPVGAGVLLTDNRLVTCAHVVHDALDRPRVPRDTPLPVPAPGSRVLVDSPTYAGSWSAHATVLPQYWHTRGQRPGDIAILQLEHTPAELSPAKLRPVSRYNAYPETRVRARGFPRRFPHGLTTHAVIRGPGGDSPELVQLMLLPPEADLESGLSGCGVVDVSSATVVGILTSFLRSPDDRAYLGWMIPVDEIPAVQGDVITAPLDRFDELNAHLDSKLRELDLDEVAACYTAALAGRPVRDARRLGTAWEALQHLGDLTDTPEGTPRTVLFVEHIALQRHDLARVLHRWTETHPDYARFRDNVAAIRSGAGRPRAAEQPEAPGDPAAQPNPAWLIIRAEVLDAAGTTPPGEPESASPQGTYLVAHWLRYGPRDHGPETEAGQSRQVPYPELRSHVLELVHAAETTLARFGNDELRLEFILPLELLTEPIPDWRIPEGHDVRGPRLGARFEIVLRSWERCYDPAFRPYAHRWRRHWHELCSGQAGVSWPSRRTEDMSLLAEELARPGMVARVLAEPPDRTAGQLELLTALRAGLPVITWRVTPQHESTLTRKRGDTRFRRWLGNTILRSRDAHDAVSGVAALPRELRVQRTAVPRTRPLPSGDHDPFKAALIYDDPTQIPDVENSVRFASPPGPDDPAG</sequence>
<protein>
    <submittedName>
        <fullName evidence="4">Trypsin-like peptidase domain-containing protein</fullName>
    </submittedName>
</protein>
<feature type="domain" description="vWA-MoxR associated protein middle region 0" evidence="2">
    <location>
        <begin position="236"/>
        <end position="327"/>
    </location>
</feature>
<keyword evidence="5" id="KW-1185">Reference proteome</keyword>
<evidence type="ECO:0000313" key="4">
    <source>
        <dbReference type="EMBL" id="MDS1269367.1"/>
    </source>
</evidence>
<dbReference type="EMBL" id="JAVLVT010000001">
    <property type="protein sequence ID" value="MDS1269367.1"/>
    <property type="molecule type" value="Genomic_DNA"/>
</dbReference>
<name>A0ABU2H238_9ACTN</name>
<dbReference type="InterPro" id="IPR045450">
    <property type="entry name" value="VMAP_C"/>
</dbReference>
<comment type="caution">
    <text evidence="4">The sequence shown here is derived from an EMBL/GenBank/DDBJ whole genome shotgun (WGS) entry which is preliminary data.</text>
</comment>